<name>A0A098G0T7_9GAMM</name>
<dbReference type="Pfam" id="PF00563">
    <property type="entry name" value="EAL"/>
    <property type="match status" value="1"/>
</dbReference>
<dbReference type="NCBIfam" id="TIGR00254">
    <property type="entry name" value="GGDEF"/>
    <property type="match status" value="1"/>
</dbReference>
<keyword evidence="1" id="KW-0472">Membrane</keyword>
<proteinExistence type="predicted"/>
<dbReference type="EMBL" id="LN614827">
    <property type="protein sequence ID" value="CEG55579.1"/>
    <property type="molecule type" value="Genomic_DNA"/>
</dbReference>
<dbReference type="PROSITE" id="PS50883">
    <property type="entry name" value="EAL"/>
    <property type="match status" value="1"/>
</dbReference>
<organism evidence="4 5">
    <name type="scientific">Legionella fallonii LLAP-10</name>
    <dbReference type="NCBI Taxonomy" id="1212491"/>
    <lineage>
        <taxon>Bacteria</taxon>
        <taxon>Pseudomonadati</taxon>
        <taxon>Pseudomonadota</taxon>
        <taxon>Gammaproteobacteria</taxon>
        <taxon>Legionellales</taxon>
        <taxon>Legionellaceae</taxon>
        <taxon>Legionella</taxon>
    </lineage>
</organism>
<dbReference type="PANTHER" id="PTHR33121">
    <property type="entry name" value="CYCLIC DI-GMP PHOSPHODIESTERASE PDEF"/>
    <property type="match status" value="1"/>
</dbReference>
<keyword evidence="1" id="KW-1133">Transmembrane helix</keyword>
<feature type="transmembrane region" description="Helical" evidence="1">
    <location>
        <begin position="21"/>
        <end position="42"/>
    </location>
</feature>
<dbReference type="InterPro" id="IPR035919">
    <property type="entry name" value="EAL_sf"/>
</dbReference>
<gene>
    <name evidence="4" type="ORF">LFA_0097</name>
</gene>
<dbReference type="InterPro" id="IPR000160">
    <property type="entry name" value="GGDEF_dom"/>
</dbReference>
<keyword evidence="5" id="KW-1185">Reference proteome</keyword>
<dbReference type="KEGG" id="lfa:LFA_0097"/>
<evidence type="ECO:0000259" key="2">
    <source>
        <dbReference type="PROSITE" id="PS50883"/>
    </source>
</evidence>
<dbReference type="PROSITE" id="PS50887">
    <property type="entry name" value="GGDEF"/>
    <property type="match status" value="1"/>
</dbReference>
<sequence>MGIKNKIIPSTIILKQHVHRYTFLGLAIAVGSIMIASFIVSYQLTGRVDLDGFVAAQMSNPAIWILDLTPLMFVYWGQAFCAGVVNKAQSILTDTKEQFLKISGNLESELKYESNHDNVTTLSNSRMFSELVTTAMEQLGTKGQLAVIIIEINEFKNISYNFGTSNANNVLKQFADKLKLILMEPYLLESCMGLCSAARFHGEEFALLIPRLKPDFNANELLSALHRSTTTQVIIDGMDVNIATTSGLAMYPTQGEEVDILISQANIALHHARQQGLPYMVYQTEMKEDFTQNHMIMSALKHAIENNEVNVYFQPIVNLATRTIIGAESFVRFEHPQFGLLNAEKFIPLIASTTLIHNLTTVMLKSVIKQLTNWHDEGFKIYAAVNLSTQDLSNRELPIFISKLLDDYEISPEYLKLEFTEKACMTEQTITKEVLEQLSAIGIKLSIDDFCSGYSSFVYLLNFPIDEVKIEKSFILNMMGDVKKAKIVKAITKIAETLGLAIIAEGITDEETLKHLSELGCCYGQGAYFSRPVDAAQFKVLLSRKKAA</sequence>
<dbReference type="HOGENOM" id="CLU_000445_70_50_6"/>
<feature type="transmembrane region" description="Helical" evidence="1">
    <location>
        <begin position="62"/>
        <end position="85"/>
    </location>
</feature>
<dbReference type="OrthoDB" id="9804951at2"/>
<dbReference type="Gene3D" id="3.30.70.270">
    <property type="match status" value="1"/>
</dbReference>
<dbReference type="Pfam" id="PF00990">
    <property type="entry name" value="GGDEF"/>
    <property type="match status" value="1"/>
</dbReference>
<dbReference type="STRING" id="1212491.LFA_0097"/>
<dbReference type="SMART" id="SM00267">
    <property type="entry name" value="GGDEF"/>
    <property type="match status" value="1"/>
</dbReference>
<dbReference type="InterPro" id="IPR029787">
    <property type="entry name" value="Nucleotide_cyclase"/>
</dbReference>
<dbReference type="CDD" id="cd01949">
    <property type="entry name" value="GGDEF"/>
    <property type="match status" value="1"/>
</dbReference>
<dbReference type="GO" id="GO:0071111">
    <property type="term" value="F:cyclic-guanylate-specific phosphodiesterase activity"/>
    <property type="evidence" value="ECO:0007669"/>
    <property type="project" value="InterPro"/>
</dbReference>
<reference evidence="5" key="1">
    <citation type="submission" date="2014-09" db="EMBL/GenBank/DDBJ databases">
        <authorList>
            <person name="Gomez-Valero L."/>
        </authorList>
    </citation>
    <scope>NUCLEOTIDE SEQUENCE [LARGE SCALE GENOMIC DNA]</scope>
    <source>
        <strain evidence="5">ATCC700992</strain>
    </source>
</reference>
<dbReference type="AlphaFoldDB" id="A0A098G0T7"/>
<dbReference type="InterPro" id="IPR043128">
    <property type="entry name" value="Rev_trsase/Diguanyl_cyclase"/>
</dbReference>
<evidence type="ECO:0000259" key="3">
    <source>
        <dbReference type="PROSITE" id="PS50887"/>
    </source>
</evidence>
<dbReference type="InterPro" id="IPR001633">
    <property type="entry name" value="EAL_dom"/>
</dbReference>
<evidence type="ECO:0000313" key="5">
    <source>
        <dbReference type="Proteomes" id="UP000032430"/>
    </source>
</evidence>
<dbReference type="RefSeq" id="WP_045094438.1">
    <property type="nucleotide sequence ID" value="NZ_LN614827.1"/>
</dbReference>
<dbReference type="PANTHER" id="PTHR33121:SF70">
    <property type="entry name" value="SIGNALING PROTEIN YKOW"/>
    <property type="match status" value="1"/>
</dbReference>
<dbReference type="SUPFAM" id="SSF55073">
    <property type="entry name" value="Nucleotide cyclase"/>
    <property type="match status" value="1"/>
</dbReference>
<keyword evidence="1" id="KW-0812">Transmembrane</keyword>
<protein>
    <submittedName>
        <fullName evidence="4">Diguanylate cyclase/phosphodiesterase domain 2</fullName>
    </submittedName>
</protein>
<accession>A0A098G0T7</accession>
<feature type="domain" description="GGDEF" evidence="3">
    <location>
        <begin position="143"/>
        <end position="285"/>
    </location>
</feature>
<evidence type="ECO:0000256" key="1">
    <source>
        <dbReference type="SAM" id="Phobius"/>
    </source>
</evidence>
<dbReference type="Proteomes" id="UP000032430">
    <property type="component" value="Chromosome I"/>
</dbReference>
<dbReference type="SUPFAM" id="SSF141868">
    <property type="entry name" value="EAL domain-like"/>
    <property type="match status" value="1"/>
</dbReference>
<feature type="domain" description="EAL" evidence="2">
    <location>
        <begin position="293"/>
        <end position="546"/>
    </location>
</feature>
<dbReference type="InterPro" id="IPR050706">
    <property type="entry name" value="Cyclic-di-GMP_PDE-like"/>
</dbReference>
<dbReference type="Gene3D" id="3.20.20.450">
    <property type="entry name" value="EAL domain"/>
    <property type="match status" value="1"/>
</dbReference>
<dbReference type="CDD" id="cd01948">
    <property type="entry name" value="EAL"/>
    <property type="match status" value="1"/>
</dbReference>
<dbReference type="SMART" id="SM00052">
    <property type="entry name" value="EAL"/>
    <property type="match status" value="1"/>
</dbReference>
<evidence type="ECO:0000313" key="4">
    <source>
        <dbReference type="EMBL" id="CEG55579.1"/>
    </source>
</evidence>